<keyword evidence="2" id="KW-1185">Reference proteome</keyword>
<gene>
    <name evidence="1" type="ORF">MERR_LOCUS17629</name>
</gene>
<dbReference type="InterPro" id="IPR032567">
    <property type="entry name" value="RTL1-rel"/>
</dbReference>
<dbReference type="CDD" id="cd00303">
    <property type="entry name" value="retropepsin_like"/>
    <property type="match status" value="1"/>
</dbReference>
<proteinExistence type="predicted"/>
<dbReference type="GO" id="GO:0006508">
    <property type="term" value="P:proteolysis"/>
    <property type="evidence" value="ECO:0007669"/>
    <property type="project" value="InterPro"/>
</dbReference>
<evidence type="ECO:0000313" key="1">
    <source>
        <dbReference type="EMBL" id="CAA7030394.1"/>
    </source>
</evidence>
<dbReference type="AlphaFoldDB" id="A0A6D2IZM0"/>
<evidence type="ECO:0008006" key="3">
    <source>
        <dbReference type="Google" id="ProtNLM"/>
    </source>
</evidence>
<dbReference type="OrthoDB" id="1113412at2759"/>
<dbReference type="EMBL" id="CACVBM020001095">
    <property type="protein sequence ID" value="CAA7030394.1"/>
    <property type="molecule type" value="Genomic_DNA"/>
</dbReference>
<dbReference type="InterPro" id="IPR021109">
    <property type="entry name" value="Peptidase_aspartic_dom_sf"/>
</dbReference>
<name>A0A6D2IZM0_9BRAS</name>
<protein>
    <recommendedName>
        <fullName evidence="3">Peptidase A2 domain-containing protein</fullName>
    </recommendedName>
</protein>
<organism evidence="1 2">
    <name type="scientific">Microthlaspi erraticum</name>
    <dbReference type="NCBI Taxonomy" id="1685480"/>
    <lineage>
        <taxon>Eukaryota</taxon>
        <taxon>Viridiplantae</taxon>
        <taxon>Streptophyta</taxon>
        <taxon>Embryophyta</taxon>
        <taxon>Tracheophyta</taxon>
        <taxon>Spermatophyta</taxon>
        <taxon>Magnoliopsida</taxon>
        <taxon>eudicotyledons</taxon>
        <taxon>Gunneridae</taxon>
        <taxon>Pentapetalae</taxon>
        <taxon>rosids</taxon>
        <taxon>malvids</taxon>
        <taxon>Brassicales</taxon>
        <taxon>Brassicaceae</taxon>
        <taxon>Coluteocarpeae</taxon>
        <taxon>Microthlaspi</taxon>
    </lineage>
</organism>
<dbReference type="InterPro" id="IPR001969">
    <property type="entry name" value="Aspartic_peptidase_AS"/>
</dbReference>
<dbReference type="Gene3D" id="2.40.70.10">
    <property type="entry name" value="Acid Proteases"/>
    <property type="match status" value="1"/>
</dbReference>
<accession>A0A6D2IZM0</accession>
<comment type="caution">
    <text evidence="1">The sequence shown here is derived from an EMBL/GenBank/DDBJ whole genome shotgun (WGS) entry which is preliminary data.</text>
</comment>
<sequence length="280" mass="29888">MSRPWRSGPRLWTSADSGESVVPSVATASVTQSVSVASEASVDARVGLGAEAAPGWGGALAQGLDDLVVGLLTQLLARFPPVVPQGAPGVPPVAEVQQRAAGFVQLQAVGLMVPSYLDMLGHMQRIGMPYFEDGVSLEAADEWRQRLERNFQSIRFLWAVLSPTFYSTLEHRIASLHRSVPTLLVGGFESHVLFDSGASNCFITPERAEKSGIRSSASESAGMVKVAGGGFLSTLGRARGVEIEIAGQSMPADLVISPVELYDVILGMDWLSHYRVHLDC</sequence>
<reference evidence="1" key="1">
    <citation type="submission" date="2020-01" db="EMBL/GenBank/DDBJ databases">
        <authorList>
            <person name="Mishra B."/>
        </authorList>
    </citation>
    <scope>NUCLEOTIDE SEQUENCE [LARGE SCALE GENOMIC DNA]</scope>
</reference>
<dbReference type="PROSITE" id="PS00141">
    <property type="entry name" value="ASP_PROTEASE"/>
    <property type="match status" value="1"/>
</dbReference>
<dbReference type="GO" id="GO:0004190">
    <property type="term" value="F:aspartic-type endopeptidase activity"/>
    <property type="evidence" value="ECO:0007669"/>
    <property type="project" value="InterPro"/>
</dbReference>
<dbReference type="SUPFAM" id="SSF50630">
    <property type="entry name" value="Acid proteases"/>
    <property type="match status" value="1"/>
</dbReference>
<dbReference type="Pfam" id="PF08284">
    <property type="entry name" value="RVP_2"/>
    <property type="match status" value="1"/>
</dbReference>
<evidence type="ECO:0000313" key="2">
    <source>
        <dbReference type="Proteomes" id="UP000467841"/>
    </source>
</evidence>
<dbReference type="Proteomes" id="UP000467841">
    <property type="component" value="Unassembled WGS sequence"/>
</dbReference>
<dbReference type="PANTHER" id="PTHR15503:SF45">
    <property type="entry name" value="RNA-DIRECTED DNA POLYMERASE HOMOLOG"/>
    <property type="match status" value="1"/>
</dbReference>
<dbReference type="PANTHER" id="PTHR15503">
    <property type="entry name" value="LDOC1 RELATED"/>
    <property type="match status" value="1"/>
</dbReference>